<evidence type="ECO:0000256" key="2">
    <source>
        <dbReference type="ARBA" id="ARBA00022771"/>
    </source>
</evidence>
<dbReference type="InterPro" id="IPR011011">
    <property type="entry name" value="Znf_FYVE_PHD"/>
</dbReference>
<feature type="compositionally biased region" description="Polar residues" evidence="5">
    <location>
        <begin position="902"/>
        <end position="919"/>
    </location>
</feature>
<dbReference type="eggNOG" id="ENOG502S0F1">
    <property type="taxonomic scope" value="Eukaryota"/>
</dbReference>
<feature type="region of interest" description="Disordered" evidence="5">
    <location>
        <begin position="793"/>
        <end position="919"/>
    </location>
</feature>
<keyword evidence="8" id="KW-1185">Reference proteome</keyword>
<reference evidence="7" key="3">
    <citation type="submission" date="2015-02" db="UniProtKB">
        <authorList>
            <consortium name="EnsemblProtists"/>
        </authorList>
    </citation>
    <scope>IDENTIFICATION</scope>
    <source>
        <strain evidence="7">DAOM BR144</strain>
    </source>
</reference>
<feature type="compositionally biased region" description="Polar residues" evidence="5">
    <location>
        <begin position="609"/>
        <end position="621"/>
    </location>
</feature>
<feature type="region of interest" description="Disordered" evidence="5">
    <location>
        <begin position="385"/>
        <end position="454"/>
    </location>
</feature>
<dbReference type="GO" id="GO:0008270">
    <property type="term" value="F:zinc ion binding"/>
    <property type="evidence" value="ECO:0007669"/>
    <property type="project" value="UniProtKB-KW"/>
</dbReference>
<dbReference type="InterPro" id="IPR017455">
    <property type="entry name" value="Znf_FYVE-rel"/>
</dbReference>
<dbReference type="SMART" id="SM00064">
    <property type="entry name" value="FYVE"/>
    <property type="match status" value="1"/>
</dbReference>
<dbReference type="AlphaFoldDB" id="K3W6G2"/>
<dbReference type="HOGENOM" id="CLU_318196_0_0_1"/>
<feature type="compositionally biased region" description="Low complexity" evidence="5">
    <location>
        <begin position="756"/>
        <end position="771"/>
    </location>
</feature>
<organism evidence="7 8">
    <name type="scientific">Globisporangium ultimum (strain ATCC 200006 / CBS 805.95 / DAOM BR144)</name>
    <name type="common">Pythium ultimum</name>
    <dbReference type="NCBI Taxonomy" id="431595"/>
    <lineage>
        <taxon>Eukaryota</taxon>
        <taxon>Sar</taxon>
        <taxon>Stramenopiles</taxon>
        <taxon>Oomycota</taxon>
        <taxon>Peronosporomycetes</taxon>
        <taxon>Pythiales</taxon>
        <taxon>Pythiaceae</taxon>
        <taxon>Globisporangium</taxon>
    </lineage>
</organism>
<reference evidence="8" key="2">
    <citation type="submission" date="2010-04" db="EMBL/GenBank/DDBJ databases">
        <authorList>
            <person name="Buell R."/>
            <person name="Hamilton J."/>
            <person name="Hostetler J."/>
        </authorList>
    </citation>
    <scope>NUCLEOTIDE SEQUENCE [LARGE SCALE GENOMIC DNA]</scope>
    <source>
        <strain evidence="8">DAOM:BR144</strain>
    </source>
</reference>
<protein>
    <recommendedName>
        <fullName evidence="6">FYVE-type domain-containing protein</fullName>
    </recommendedName>
</protein>
<dbReference type="PANTHER" id="PTHR43102:SF2">
    <property type="entry name" value="GAF DOMAIN-CONTAINING PROTEIN"/>
    <property type="match status" value="1"/>
</dbReference>
<feature type="compositionally biased region" description="Basic and acidic residues" evidence="5">
    <location>
        <begin position="526"/>
        <end position="545"/>
    </location>
</feature>
<dbReference type="InParanoid" id="K3W6G2"/>
<keyword evidence="3" id="KW-0862">Zinc</keyword>
<evidence type="ECO:0000256" key="5">
    <source>
        <dbReference type="SAM" id="MobiDB-lite"/>
    </source>
</evidence>
<feature type="compositionally biased region" description="Basic and acidic residues" evidence="5">
    <location>
        <begin position="429"/>
        <end position="438"/>
    </location>
</feature>
<evidence type="ECO:0000256" key="4">
    <source>
        <dbReference type="PROSITE-ProRule" id="PRU00091"/>
    </source>
</evidence>
<feature type="region of interest" description="Disordered" evidence="5">
    <location>
        <begin position="517"/>
        <end position="629"/>
    </location>
</feature>
<feature type="compositionally biased region" description="Low complexity" evidence="5">
    <location>
        <begin position="834"/>
        <end position="844"/>
    </location>
</feature>
<evidence type="ECO:0000313" key="8">
    <source>
        <dbReference type="Proteomes" id="UP000019132"/>
    </source>
</evidence>
<dbReference type="EMBL" id="GL376636">
    <property type="status" value="NOT_ANNOTATED_CDS"/>
    <property type="molecule type" value="Genomic_DNA"/>
</dbReference>
<sequence>MSSASSSSSSAGNALAFPLYQGFFPQLVLSVDELIAYRRLGKERVSQLVRIIEDADCVYNWVDVKTRPNGARGSVACQKAQCVDIRPATKAPHASTFVKSSVHIVDVQPEELLTALARAKTKEFRKAMAYLHGESFVDAQTLLTFPTSATSTKPAYSYRAIKWYALKEKHRSGDASSKKKKTLDFCVLEYAGRKKAHPGSDVLGFIVQESLPAEREVPHLDAYGILRGHVTRTGIIISRTHQSNILKVTSICQIDGALSGAIRTAMDEIMLESVAAIHRVKGLLERQRMGKLQYLEEWEWVANSERKACAVCLRGFYFHRKHHCQTCGEVVCSSCAPLRELDEPLFDTMQIRVCTVCLASVGSQAAASTERTSSNGGTNTYIQELQRPSHQHHSYNSTRPSRSSEESRVPMPRHRMSNLSDEQQHAAGRRSDLFDPRRVSHGSSSSASRGGKKTETLSKLAYHIQQIRETINVAISEVDQSANNNKSFDDVYERILQIRETLDISGSEFDAVLASIASGDRGGGSRRSDVDDSDYHYSSSMDRESLYSSEGARSSFSQSSLGNSSSTMGSDALLLDAEPAEDDHHRSSLTSSSLLRHGRSPMHKDSRFSDQTVASSASKQSSELKHRQPFVGKSVKSEYAPVVSVNQARGIHRLAQKIEKLQQRLEDSHRAASVVDVSDLESEPEPDARSEASMQPRRRPSMASGRPPLSENSRITAEMVEALRGVMASSELTKPPAWRKSFSSSGHTTHPHNNDAASIGSRASSSRHGAASSGGGSTTMFVYDEDSVTHKFQRVSVEKPGPRDKFQADDEDVISLSSSEGPFSLAMRGRDGSEYLYESSLSSERSLEEDVASLPSSDYYTSKKPSYYANGKPTTASSYSDESDDDLRGLLEDLHKLPARMRTSSGQSSGAPSQENYNV</sequence>
<dbReference type="VEuPathDB" id="FungiDB:PYU1_G000553"/>
<accession>K3W6G2</accession>
<proteinExistence type="predicted"/>
<dbReference type="EnsemblProtists" id="PYU1_T000553">
    <property type="protein sequence ID" value="PYU1_T000553"/>
    <property type="gene ID" value="PYU1_G000553"/>
</dbReference>
<reference evidence="8" key="1">
    <citation type="journal article" date="2010" name="Genome Biol.">
        <title>Genome sequence of the necrotrophic plant pathogen Pythium ultimum reveals original pathogenicity mechanisms and effector repertoire.</title>
        <authorList>
            <person name="Levesque C.A."/>
            <person name="Brouwer H."/>
            <person name="Cano L."/>
            <person name="Hamilton J.P."/>
            <person name="Holt C."/>
            <person name="Huitema E."/>
            <person name="Raffaele S."/>
            <person name="Robideau G.P."/>
            <person name="Thines M."/>
            <person name="Win J."/>
            <person name="Zerillo M.M."/>
            <person name="Beakes G.W."/>
            <person name="Boore J.L."/>
            <person name="Busam D."/>
            <person name="Dumas B."/>
            <person name="Ferriera S."/>
            <person name="Fuerstenberg S.I."/>
            <person name="Gachon C.M."/>
            <person name="Gaulin E."/>
            <person name="Govers F."/>
            <person name="Grenville-Briggs L."/>
            <person name="Horner N."/>
            <person name="Hostetler J."/>
            <person name="Jiang R.H."/>
            <person name="Johnson J."/>
            <person name="Krajaejun T."/>
            <person name="Lin H."/>
            <person name="Meijer H.J."/>
            <person name="Moore B."/>
            <person name="Morris P."/>
            <person name="Phuntmart V."/>
            <person name="Puiu D."/>
            <person name="Shetty J."/>
            <person name="Stajich J.E."/>
            <person name="Tripathy S."/>
            <person name="Wawra S."/>
            <person name="van West P."/>
            <person name="Whitty B.R."/>
            <person name="Coutinho P.M."/>
            <person name="Henrissat B."/>
            <person name="Martin F."/>
            <person name="Thomas P.D."/>
            <person name="Tyler B.M."/>
            <person name="De Vries R.P."/>
            <person name="Kamoun S."/>
            <person name="Yandell M."/>
            <person name="Tisserat N."/>
            <person name="Buell C.R."/>
        </authorList>
    </citation>
    <scope>NUCLEOTIDE SEQUENCE</scope>
    <source>
        <strain evidence="8">DAOM:BR144</strain>
    </source>
</reference>
<feature type="compositionally biased region" description="Low complexity" evidence="5">
    <location>
        <begin position="554"/>
        <end position="570"/>
    </location>
</feature>
<evidence type="ECO:0000259" key="6">
    <source>
        <dbReference type="PROSITE" id="PS50178"/>
    </source>
</evidence>
<name>K3W6G2_GLOUD</name>
<dbReference type="PROSITE" id="PS50178">
    <property type="entry name" value="ZF_FYVE"/>
    <property type="match status" value="1"/>
</dbReference>
<dbReference type="STRING" id="431595.K3W6G2"/>
<feature type="compositionally biased region" description="Basic and acidic residues" evidence="5">
    <location>
        <begin position="886"/>
        <end position="896"/>
    </location>
</feature>
<feature type="region of interest" description="Disordered" evidence="5">
    <location>
        <begin position="669"/>
        <end position="781"/>
    </location>
</feature>
<dbReference type="Pfam" id="PF01363">
    <property type="entry name" value="FYVE"/>
    <property type="match status" value="1"/>
</dbReference>
<dbReference type="InterPro" id="IPR013083">
    <property type="entry name" value="Znf_RING/FYVE/PHD"/>
</dbReference>
<keyword evidence="2 4" id="KW-0863">Zinc-finger</keyword>
<dbReference type="InterPro" id="IPR000306">
    <property type="entry name" value="Znf_FYVE"/>
</dbReference>
<feature type="compositionally biased region" description="Basic and acidic residues" evidence="5">
    <location>
        <begin position="796"/>
        <end position="808"/>
    </location>
</feature>
<evidence type="ECO:0000256" key="1">
    <source>
        <dbReference type="ARBA" id="ARBA00022723"/>
    </source>
</evidence>
<dbReference type="PANTHER" id="PTHR43102">
    <property type="entry name" value="SLR1143 PROTEIN"/>
    <property type="match status" value="1"/>
</dbReference>
<keyword evidence="1" id="KW-0479">Metal-binding</keyword>
<dbReference type="Proteomes" id="UP000019132">
    <property type="component" value="Unassembled WGS sequence"/>
</dbReference>
<feature type="domain" description="FYVE-type" evidence="6">
    <location>
        <begin position="303"/>
        <end position="362"/>
    </location>
</feature>
<dbReference type="Gene3D" id="3.30.40.10">
    <property type="entry name" value="Zinc/RING finger domain, C3HC4 (zinc finger)"/>
    <property type="match status" value="1"/>
</dbReference>
<evidence type="ECO:0000313" key="7">
    <source>
        <dbReference type="EnsemblProtists" id="PYU1_T000553"/>
    </source>
</evidence>
<dbReference type="SUPFAM" id="SSF57903">
    <property type="entry name" value="FYVE/PHD zinc finger"/>
    <property type="match status" value="1"/>
</dbReference>
<evidence type="ECO:0000256" key="3">
    <source>
        <dbReference type="ARBA" id="ARBA00022833"/>
    </source>
</evidence>
<feature type="compositionally biased region" description="Polar residues" evidence="5">
    <location>
        <begin position="385"/>
        <end position="398"/>
    </location>
</feature>
<feature type="compositionally biased region" description="Polar residues" evidence="5">
    <location>
        <begin position="854"/>
        <end position="864"/>
    </location>
</feature>